<proteinExistence type="inferred from homology"/>
<dbReference type="RefSeq" id="WP_181662062.1">
    <property type="nucleotide sequence ID" value="NZ_JACEHE010000039.1"/>
</dbReference>
<dbReference type="GO" id="GO:0005886">
    <property type="term" value="C:plasma membrane"/>
    <property type="evidence" value="ECO:0007669"/>
    <property type="project" value="TreeGrafter"/>
</dbReference>
<sequence length="160" mass="17739">MPLKGEYEPSTAQFVRDQVELYESSGGAQGTTLGVLVTREEDEKLEDVPVVILTTLGAKSGKIRKSPLIRVEHDGNYAVVASAGGAPKHPVWYHNAVADPRVELQDGPMRQDMLAREVTGNEKAVWWARAVEAFPPYAEYQRNTDREIPVFVLEPAAQEH</sequence>
<dbReference type="Gene3D" id="2.30.110.10">
    <property type="entry name" value="Electron Transport, Fmn-binding Protein, Chain A"/>
    <property type="match status" value="1"/>
</dbReference>
<protein>
    <submittedName>
        <fullName evidence="3">Nitroreductase family deazaflavin-dependent oxidoreductase</fullName>
    </submittedName>
</protein>
<gene>
    <name evidence="3" type="ORF">H1D24_36700</name>
</gene>
<dbReference type="SUPFAM" id="SSF50475">
    <property type="entry name" value="FMN-binding split barrel"/>
    <property type="match status" value="1"/>
</dbReference>
<dbReference type="AlphaFoldDB" id="A0A7W0DTT9"/>
<dbReference type="InterPro" id="IPR004378">
    <property type="entry name" value="F420H2_quin_Rdtase"/>
</dbReference>
<name>A0A7W0DTT9_9ACTN</name>
<comment type="caution">
    <text evidence="3">The sequence shown here is derived from an EMBL/GenBank/DDBJ whole genome shotgun (WGS) entry which is preliminary data.</text>
</comment>
<dbReference type="InterPro" id="IPR012349">
    <property type="entry name" value="Split_barrel_FMN-bd"/>
</dbReference>
<accession>A0A7W0DTT9</accession>
<dbReference type="NCBIfam" id="TIGR00026">
    <property type="entry name" value="hi_GC_TIGR00026"/>
    <property type="match status" value="1"/>
</dbReference>
<dbReference type="EMBL" id="JACEHE010000039">
    <property type="protein sequence ID" value="MBA2951142.1"/>
    <property type="molecule type" value="Genomic_DNA"/>
</dbReference>
<dbReference type="Proteomes" id="UP000545761">
    <property type="component" value="Unassembled WGS sequence"/>
</dbReference>
<dbReference type="PANTHER" id="PTHR39428:SF3">
    <property type="entry name" value="DEAZAFLAVIN-DEPENDENT NITROREDUCTASE"/>
    <property type="match status" value="1"/>
</dbReference>
<dbReference type="GO" id="GO:0016491">
    <property type="term" value="F:oxidoreductase activity"/>
    <property type="evidence" value="ECO:0007669"/>
    <property type="project" value="InterPro"/>
</dbReference>
<evidence type="ECO:0000256" key="2">
    <source>
        <dbReference type="ARBA" id="ARBA00049106"/>
    </source>
</evidence>
<comment type="catalytic activity">
    <reaction evidence="2">
        <text>oxidized coenzyme F420-(gamma-L-Glu)(n) + a quinol + H(+) = reduced coenzyme F420-(gamma-L-Glu)(n) + a quinone</text>
        <dbReference type="Rhea" id="RHEA:39663"/>
        <dbReference type="Rhea" id="RHEA-COMP:12939"/>
        <dbReference type="Rhea" id="RHEA-COMP:14378"/>
        <dbReference type="ChEBI" id="CHEBI:15378"/>
        <dbReference type="ChEBI" id="CHEBI:24646"/>
        <dbReference type="ChEBI" id="CHEBI:132124"/>
        <dbReference type="ChEBI" id="CHEBI:133980"/>
        <dbReference type="ChEBI" id="CHEBI:139511"/>
    </reaction>
</comment>
<dbReference type="Pfam" id="PF04075">
    <property type="entry name" value="F420H2_quin_red"/>
    <property type="match status" value="1"/>
</dbReference>
<comment type="similarity">
    <text evidence="1">Belongs to the F420H(2)-dependent quinone reductase family.</text>
</comment>
<evidence type="ECO:0000313" key="4">
    <source>
        <dbReference type="Proteomes" id="UP000545761"/>
    </source>
</evidence>
<dbReference type="PANTHER" id="PTHR39428">
    <property type="entry name" value="F420H(2)-DEPENDENT QUINONE REDUCTASE RV1261C"/>
    <property type="match status" value="1"/>
</dbReference>
<reference evidence="3 4" key="1">
    <citation type="submission" date="2020-07" db="EMBL/GenBank/DDBJ databases">
        <title>Streptomyces isolated from Indian soil.</title>
        <authorList>
            <person name="Mandal S."/>
            <person name="Maiti P.K."/>
        </authorList>
    </citation>
    <scope>NUCLEOTIDE SEQUENCE [LARGE SCALE GENOMIC DNA]</scope>
    <source>
        <strain evidence="3 4">PSKA28</strain>
    </source>
</reference>
<organism evidence="3 4">
    <name type="scientific">Streptomyces himalayensis subsp. himalayensis</name>
    <dbReference type="NCBI Taxonomy" id="2756131"/>
    <lineage>
        <taxon>Bacteria</taxon>
        <taxon>Bacillati</taxon>
        <taxon>Actinomycetota</taxon>
        <taxon>Actinomycetes</taxon>
        <taxon>Kitasatosporales</taxon>
        <taxon>Streptomycetaceae</taxon>
        <taxon>Streptomyces</taxon>
        <taxon>Streptomyces himalayensis</taxon>
    </lineage>
</organism>
<evidence type="ECO:0000256" key="1">
    <source>
        <dbReference type="ARBA" id="ARBA00008710"/>
    </source>
</evidence>
<evidence type="ECO:0000313" key="3">
    <source>
        <dbReference type="EMBL" id="MBA2951142.1"/>
    </source>
</evidence>
<dbReference type="GO" id="GO:0070967">
    <property type="term" value="F:coenzyme F420 binding"/>
    <property type="evidence" value="ECO:0007669"/>
    <property type="project" value="TreeGrafter"/>
</dbReference>